<protein>
    <submittedName>
        <fullName evidence="2">tRNA 2-thiouridine synthesizing protein C</fullName>
    </submittedName>
</protein>
<dbReference type="InterPro" id="IPR027396">
    <property type="entry name" value="DsrEFH-like"/>
</dbReference>
<dbReference type="InterPro" id="IPR017462">
    <property type="entry name" value="Sulphur_relay_TusC/DsrF"/>
</dbReference>
<evidence type="ECO:0000313" key="3">
    <source>
        <dbReference type="Proteomes" id="UP000559987"/>
    </source>
</evidence>
<gene>
    <name evidence="2" type="ORF">FHS30_001377</name>
</gene>
<dbReference type="InterPro" id="IPR003787">
    <property type="entry name" value="Sulphur_relay_DsrE/F-like"/>
</dbReference>
<dbReference type="AlphaFoldDB" id="A0A839UKM8"/>
<sequence>MQPITTPKKLLFIFTHAGTTDLRAKEGLDALLAAAAFEQSISVVFMGDGVWTLHSPSNPGALGLPAINKQLPALSLYGIDKLYAISTDISQRHISCALENLCLIDDQQLTALIREASQVLRF</sequence>
<dbReference type="PANTHER" id="PTHR38780">
    <property type="entry name" value="PROTEIN TUSC"/>
    <property type="match status" value="1"/>
</dbReference>
<reference evidence="2 3" key="1">
    <citation type="submission" date="2020-08" db="EMBL/GenBank/DDBJ databases">
        <title>Genomic Encyclopedia of Type Strains, Phase III (KMG-III): the genomes of soil and plant-associated and newly described type strains.</title>
        <authorList>
            <person name="Whitman W."/>
        </authorList>
    </citation>
    <scope>NUCLEOTIDE SEQUENCE [LARGE SCALE GENOMIC DNA]</scope>
    <source>
        <strain evidence="2 3">CECT 8571</strain>
    </source>
</reference>
<dbReference type="Gene3D" id="3.40.1260.10">
    <property type="entry name" value="DsrEFH-like"/>
    <property type="match status" value="1"/>
</dbReference>
<organism evidence="2 3">
    <name type="scientific">Simiduia aestuariiviva</name>
    <dbReference type="NCBI Taxonomy" id="1510459"/>
    <lineage>
        <taxon>Bacteria</taxon>
        <taxon>Pseudomonadati</taxon>
        <taxon>Pseudomonadota</taxon>
        <taxon>Gammaproteobacteria</taxon>
        <taxon>Cellvibrionales</taxon>
        <taxon>Cellvibrionaceae</taxon>
        <taxon>Simiduia</taxon>
    </lineage>
</organism>
<evidence type="ECO:0000256" key="1">
    <source>
        <dbReference type="ARBA" id="ARBA00005996"/>
    </source>
</evidence>
<proteinExistence type="inferred from homology"/>
<evidence type="ECO:0000313" key="2">
    <source>
        <dbReference type="EMBL" id="MBB3168193.1"/>
    </source>
</evidence>
<dbReference type="Proteomes" id="UP000559987">
    <property type="component" value="Unassembled WGS sequence"/>
</dbReference>
<dbReference type="SUPFAM" id="SSF75169">
    <property type="entry name" value="DsrEFH-like"/>
    <property type="match status" value="1"/>
</dbReference>
<name>A0A839UKM8_9GAMM</name>
<dbReference type="RefSeq" id="WP_183909688.1">
    <property type="nucleotide sequence ID" value="NZ_JACHXZ010000002.1"/>
</dbReference>
<comment type="similarity">
    <text evidence="1">Belongs to the DsrF/TusC family.</text>
</comment>
<keyword evidence="3" id="KW-1185">Reference proteome</keyword>
<dbReference type="Pfam" id="PF02635">
    <property type="entry name" value="DsrE"/>
    <property type="match status" value="1"/>
</dbReference>
<comment type="caution">
    <text evidence="2">The sequence shown here is derived from an EMBL/GenBank/DDBJ whole genome shotgun (WGS) entry which is preliminary data.</text>
</comment>
<dbReference type="EMBL" id="JACHXZ010000002">
    <property type="protein sequence ID" value="MBB3168193.1"/>
    <property type="molecule type" value="Genomic_DNA"/>
</dbReference>
<dbReference type="PANTHER" id="PTHR38780:SF1">
    <property type="entry name" value="PROTEIN TUSC"/>
    <property type="match status" value="1"/>
</dbReference>
<accession>A0A839UKM8</accession>